<keyword evidence="2" id="KW-1185">Reference proteome</keyword>
<reference evidence="1 2" key="1">
    <citation type="submission" date="2016-10" db="EMBL/GenBank/DDBJ databases">
        <authorList>
            <person name="de Groot N.N."/>
        </authorList>
    </citation>
    <scope>NUCLEOTIDE SEQUENCE [LARGE SCALE GENOMIC DNA]</scope>
    <source>
        <strain evidence="1 2">S5-249</strain>
    </source>
</reference>
<organism evidence="1 2">
    <name type="scientific">Sphingomonas jatrophae</name>
    <dbReference type="NCBI Taxonomy" id="1166337"/>
    <lineage>
        <taxon>Bacteria</taxon>
        <taxon>Pseudomonadati</taxon>
        <taxon>Pseudomonadota</taxon>
        <taxon>Alphaproteobacteria</taxon>
        <taxon>Sphingomonadales</taxon>
        <taxon>Sphingomonadaceae</taxon>
        <taxon>Sphingomonas</taxon>
    </lineage>
</organism>
<dbReference type="RefSeq" id="WP_093317214.1">
    <property type="nucleotide sequence ID" value="NZ_FOZG01000003.1"/>
</dbReference>
<proteinExistence type="predicted"/>
<evidence type="ECO:0000313" key="1">
    <source>
        <dbReference type="EMBL" id="SFS12846.1"/>
    </source>
</evidence>
<accession>A0A1I6MAU5</accession>
<evidence type="ECO:0000313" key="2">
    <source>
        <dbReference type="Proteomes" id="UP000198824"/>
    </source>
</evidence>
<dbReference type="Proteomes" id="UP000198824">
    <property type="component" value="Unassembled WGS sequence"/>
</dbReference>
<dbReference type="STRING" id="1166337.SAMN05192580_3816"/>
<protein>
    <submittedName>
        <fullName evidence="1">Uncharacterized protein</fullName>
    </submittedName>
</protein>
<sequence length="105" mass="11047">MIAALAGLARAQEQLVFALDSGRVEPIETATRALGEALAQVKRQGGLETTPEARDAVAGALGLVDAAAIRTNFLAEQARRRLDALMRARGAPPRIGYTRAAQHSA</sequence>
<dbReference type="AlphaFoldDB" id="A0A1I6MAU5"/>
<name>A0A1I6MAU5_9SPHN</name>
<gene>
    <name evidence="1" type="ORF">SAMN05192580_3816</name>
</gene>
<dbReference type="EMBL" id="FOZG01000003">
    <property type="protein sequence ID" value="SFS12846.1"/>
    <property type="molecule type" value="Genomic_DNA"/>
</dbReference>